<organism evidence="1 2">
    <name type="scientific">Tritrichomonas musculus</name>
    <dbReference type="NCBI Taxonomy" id="1915356"/>
    <lineage>
        <taxon>Eukaryota</taxon>
        <taxon>Metamonada</taxon>
        <taxon>Parabasalia</taxon>
        <taxon>Tritrichomonadida</taxon>
        <taxon>Tritrichomonadidae</taxon>
        <taxon>Tritrichomonas</taxon>
    </lineage>
</organism>
<reference evidence="1 2" key="1">
    <citation type="submission" date="2024-04" db="EMBL/GenBank/DDBJ databases">
        <title>Tritrichomonas musculus Genome.</title>
        <authorList>
            <person name="Alves-Ferreira E."/>
            <person name="Grigg M."/>
            <person name="Lorenzi H."/>
            <person name="Galac M."/>
        </authorList>
    </citation>
    <scope>NUCLEOTIDE SEQUENCE [LARGE SCALE GENOMIC DNA]</scope>
    <source>
        <strain evidence="1 2">EAF2021</strain>
    </source>
</reference>
<protein>
    <submittedName>
        <fullName evidence="1">Uncharacterized protein</fullName>
    </submittedName>
</protein>
<accession>A0ABR2HUG6</accession>
<evidence type="ECO:0000313" key="1">
    <source>
        <dbReference type="EMBL" id="KAK8852783.1"/>
    </source>
</evidence>
<proteinExistence type="predicted"/>
<evidence type="ECO:0000313" key="2">
    <source>
        <dbReference type="Proteomes" id="UP001470230"/>
    </source>
</evidence>
<keyword evidence="2" id="KW-1185">Reference proteome</keyword>
<dbReference type="Proteomes" id="UP001470230">
    <property type="component" value="Unassembled WGS sequence"/>
</dbReference>
<name>A0ABR2HUG6_9EUKA</name>
<dbReference type="EMBL" id="JAPFFF010000023">
    <property type="protein sequence ID" value="KAK8852783.1"/>
    <property type="molecule type" value="Genomic_DNA"/>
</dbReference>
<sequence>MDRNLTLKSMRFEIGYVRWGYPPPERVTALSSCLFFKWLMIPDNSLPLKLHSAI</sequence>
<comment type="caution">
    <text evidence="1">The sequence shown here is derived from an EMBL/GenBank/DDBJ whole genome shotgun (WGS) entry which is preliminary data.</text>
</comment>
<gene>
    <name evidence="1" type="ORF">M9Y10_017773</name>
</gene>